<evidence type="ECO:0000313" key="12">
    <source>
        <dbReference type="EMBL" id="WFC97561.1"/>
    </source>
</evidence>
<dbReference type="SUPFAM" id="SSF49899">
    <property type="entry name" value="Concanavalin A-like lectins/glucanases"/>
    <property type="match status" value="1"/>
</dbReference>
<evidence type="ECO:0000256" key="6">
    <source>
        <dbReference type="ARBA" id="ARBA00023136"/>
    </source>
</evidence>
<dbReference type="PANTHER" id="PTHR31361">
    <property type="entry name" value="BETA-GLUCAN SYNTHESIS-ASSOCIATED PROTEIN KRE6-RELATED"/>
    <property type="match status" value="1"/>
</dbReference>
<dbReference type="GO" id="GO:0006078">
    <property type="term" value="P:(1-&gt;6)-beta-D-glucan biosynthetic process"/>
    <property type="evidence" value="ECO:0007669"/>
    <property type="project" value="TreeGrafter"/>
</dbReference>
<dbReference type="Gene3D" id="2.60.120.200">
    <property type="match status" value="2"/>
</dbReference>
<protein>
    <recommendedName>
        <fullName evidence="11">GH16 domain-containing protein</fullName>
    </recommendedName>
</protein>
<proteinExistence type="inferred from homology"/>
<dbReference type="GO" id="GO:0015926">
    <property type="term" value="F:glucosidase activity"/>
    <property type="evidence" value="ECO:0007669"/>
    <property type="project" value="TreeGrafter"/>
</dbReference>
<feature type="region of interest" description="Disordered" evidence="9">
    <location>
        <begin position="598"/>
        <end position="631"/>
    </location>
</feature>
<dbReference type="Proteomes" id="UP001219567">
    <property type="component" value="Chromosome 1"/>
</dbReference>
<evidence type="ECO:0000313" key="13">
    <source>
        <dbReference type="Proteomes" id="UP001219567"/>
    </source>
</evidence>
<evidence type="ECO:0000256" key="9">
    <source>
        <dbReference type="SAM" id="MobiDB-lite"/>
    </source>
</evidence>
<organism evidence="12 13">
    <name type="scientific">Malassezia yamatoensis</name>
    <dbReference type="NCBI Taxonomy" id="253288"/>
    <lineage>
        <taxon>Eukaryota</taxon>
        <taxon>Fungi</taxon>
        <taxon>Dikarya</taxon>
        <taxon>Basidiomycota</taxon>
        <taxon>Ustilaginomycotina</taxon>
        <taxon>Malasseziomycetes</taxon>
        <taxon>Malasseziales</taxon>
        <taxon>Malasseziaceae</taxon>
        <taxon>Malassezia</taxon>
    </lineage>
</organism>
<dbReference type="Pfam" id="PF03935">
    <property type="entry name" value="SKN1_KRE6_Sbg1"/>
    <property type="match status" value="1"/>
</dbReference>
<keyword evidence="5 10" id="KW-1133">Transmembrane helix</keyword>
<feature type="compositionally biased region" description="Polar residues" evidence="9">
    <location>
        <begin position="61"/>
        <end position="78"/>
    </location>
</feature>
<reference evidence="12 13" key="1">
    <citation type="submission" date="2023-03" db="EMBL/GenBank/DDBJ databases">
        <title>Mating type loci evolution in Malassezia.</title>
        <authorList>
            <person name="Coelho M.A."/>
        </authorList>
    </citation>
    <scope>NUCLEOTIDE SEQUENCE [LARGE SCALE GENOMIC DNA]</scope>
    <source>
        <strain evidence="12 13">CBS 9725</strain>
    </source>
</reference>
<gene>
    <name evidence="12" type="ORF">MYAM1_000275</name>
</gene>
<evidence type="ECO:0000256" key="7">
    <source>
        <dbReference type="ARBA" id="ARBA00023180"/>
    </source>
</evidence>
<dbReference type="AlphaFoldDB" id="A0AAJ5YP75"/>
<dbReference type="InterPro" id="IPR000757">
    <property type="entry name" value="Beta-glucanase-like"/>
</dbReference>
<dbReference type="GO" id="GO:0005886">
    <property type="term" value="C:plasma membrane"/>
    <property type="evidence" value="ECO:0007669"/>
    <property type="project" value="TreeGrafter"/>
</dbReference>
<evidence type="ECO:0000259" key="11">
    <source>
        <dbReference type="PROSITE" id="PS51762"/>
    </source>
</evidence>
<evidence type="ECO:0000256" key="3">
    <source>
        <dbReference type="ARBA" id="ARBA00022692"/>
    </source>
</evidence>
<keyword evidence="8" id="KW-0961">Cell wall biogenesis/degradation</keyword>
<dbReference type="InterPro" id="IPR013320">
    <property type="entry name" value="ConA-like_dom_sf"/>
</dbReference>
<evidence type="ECO:0000256" key="2">
    <source>
        <dbReference type="ARBA" id="ARBA00010962"/>
    </source>
</evidence>
<dbReference type="EMBL" id="CP119943">
    <property type="protein sequence ID" value="WFC97561.1"/>
    <property type="molecule type" value="Genomic_DNA"/>
</dbReference>
<feature type="transmembrane region" description="Helical" evidence="10">
    <location>
        <begin position="157"/>
        <end position="180"/>
    </location>
</feature>
<feature type="domain" description="GH16" evidence="11">
    <location>
        <begin position="224"/>
        <end position="539"/>
    </location>
</feature>
<accession>A0AAJ5YP75</accession>
<evidence type="ECO:0000256" key="10">
    <source>
        <dbReference type="SAM" id="Phobius"/>
    </source>
</evidence>
<dbReference type="PROSITE" id="PS51762">
    <property type="entry name" value="GH16_2"/>
    <property type="match status" value="1"/>
</dbReference>
<feature type="compositionally biased region" description="Basic and acidic residues" evidence="9">
    <location>
        <begin position="886"/>
        <end position="901"/>
    </location>
</feature>
<feature type="region of interest" description="Disordered" evidence="9">
    <location>
        <begin position="1"/>
        <end position="118"/>
    </location>
</feature>
<dbReference type="GO" id="GO:0031505">
    <property type="term" value="P:fungal-type cell wall organization"/>
    <property type="evidence" value="ECO:0007669"/>
    <property type="project" value="TreeGrafter"/>
</dbReference>
<keyword evidence="7" id="KW-0325">Glycoprotein</keyword>
<keyword evidence="13" id="KW-1185">Reference proteome</keyword>
<evidence type="ECO:0000256" key="8">
    <source>
        <dbReference type="ARBA" id="ARBA00023316"/>
    </source>
</evidence>
<dbReference type="InterPro" id="IPR005629">
    <property type="entry name" value="Skn1/Kre6/Sbg1"/>
</dbReference>
<dbReference type="PANTHER" id="PTHR31361:SF15">
    <property type="entry name" value="GH16 DOMAIN-CONTAINING PROTEIN"/>
    <property type="match status" value="1"/>
</dbReference>
<comment type="similarity">
    <text evidence="2">Belongs to the SKN1/KRE6 family.</text>
</comment>
<feature type="region of interest" description="Disordered" evidence="9">
    <location>
        <begin position="875"/>
        <end position="901"/>
    </location>
</feature>
<keyword evidence="4" id="KW-0735">Signal-anchor</keyword>
<evidence type="ECO:0000256" key="4">
    <source>
        <dbReference type="ARBA" id="ARBA00022968"/>
    </source>
</evidence>
<comment type="subcellular location">
    <subcellularLocation>
        <location evidence="1">Membrane</location>
        <topology evidence="1">Single-pass type II membrane protein</topology>
    </subcellularLocation>
</comment>
<keyword evidence="3 10" id="KW-0812">Transmembrane</keyword>
<keyword evidence="6 10" id="KW-0472">Membrane</keyword>
<sequence length="922" mass="104415">MAQPYRAVPITPGNKRNSRAADLTIDVGTSPQPNLRGHRNRGGATDSPPEPLRPQVPASIMASTPLSSRQMNRGSPSLSIPDHSFATGHSMSPKSGGYPTPDSASRKRQRPYSVRNSAVPHKGTIVLHPMQAEPDDYLHIPDKNPNKHARYPSWRGCVNVLTLILITAALMMLFIGYPLYAHFDNLYGKVDPNTQLQASPQVDQIPIRGLIDDKTPKGNRARTSDQDGSLYELVFSDEFETPGRTFWPGDDPYWEAVNIWYGATFDFEWYTPEAVNTTTDKDGKGVLQITLEEQIERGQYFRSGMVQSWNKFCFQGGYIEAAIQFPGSFQTQGYWPGFWTMGNLARPGYLASADGMWPYVYEHCDIGILPNQTDLDGRGPYAALHGKDGNQLSKLPGMRSSACTCKGQDHPGPNNGVARSAPEIDILELQVQKKDGEQGSYASQSYQVAPFDSKYNWYSNASGFHIYDTDLTARNTWSGGVTQEAMSSTTKIDENSFENSTTPNYNIIGMEYEPDWNNTGSGYITFYANGVRSWTINEGALTANIPAEISSRVVSKEPMSIIMNLGIASGFQYVIVLSDLQRQRFDFLEARRELGQMNTHGDRTKDRFTPKLEVSPDRDWDARNTDPQDRRDVLPRMETPALEKLRMHWTSHMDQYDVMSHPQYESPLPYLITSQPRKDSLALLRSRPNGSYPLINAMNTSNVPPMQRRRTQLSSNNLKSAYGKDPNWRSQQISFLHSEQQRHNNVNQTMPGPSERSYIPLRSSSHITRIPPLETMLEQRSPSPIHLAIPLRRSQSTDETLEHKPSSADYMPSYTANLARYGEEQVNIMEKFSDKPDTTYQPHLDRLRERKRDLQRRIEEEDPEALAQLQDMHAAKRRSNANGLLSEKEKKANHLASEQRRRANIRKGYELLSREPQESYRY</sequence>
<dbReference type="GO" id="GO:0005789">
    <property type="term" value="C:endoplasmic reticulum membrane"/>
    <property type="evidence" value="ECO:0007669"/>
    <property type="project" value="TreeGrafter"/>
</dbReference>
<evidence type="ECO:0000256" key="5">
    <source>
        <dbReference type="ARBA" id="ARBA00022989"/>
    </source>
</evidence>
<name>A0AAJ5YP75_9BASI</name>
<evidence type="ECO:0000256" key="1">
    <source>
        <dbReference type="ARBA" id="ARBA00004606"/>
    </source>
</evidence>